<evidence type="ECO:0000313" key="15">
    <source>
        <dbReference type="Proteomes" id="UP000293433"/>
    </source>
</evidence>
<evidence type="ECO:0000313" key="14">
    <source>
        <dbReference type="EMBL" id="RZS52278.1"/>
    </source>
</evidence>
<reference evidence="14 15" key="1">
    <citation type="submission" date="2019-02" db="EMBL/GenBank/DDBJ databases">
        <title>Genomic Encyclopedia of Type Strains, Phase IV (KMG-IV): sequencing the most valuable type-strain genomes for metagenomic binning, comparative biology and taxonomic classification.</title>
        <authorList>
            <person name="Goeker M."/>
        </authorList>
    </citation>
    <scope>NUCLEOTIDE SEQUENCE [LARGE SCALE GENOMIC DNA]</scope>
    <source>
        <strain evidence="14 15">DSM 10617</strain>
    </source>
</reference>
<keyword evidence="4 11" id="KW-0312">Gluconeogenesis</keyword>
<proteinExistence type="inferred from homology"/>
<evidence type="ECO:0000256" key="7">
    <source>
        <dbReference type="ARBA" id="ARBA00023004"/>
    </source>
</evidence>
<keyword evidence="6 11" id="KW-0479">Metal-binding</keyword>
<dbReference type="PANTHER" id="PTHR30182:SF1">
    <property type="entry name" value="L-SERINE DEHYDRATASE 1"/>
    <property type="match status" value="1"/>
</dbReference>
<dbReference type="InterPro" id="IPR005131">
    <property type="entry name" value="Ser_deHydtase_bsu"/>
</dbReference>
<evidence type="ECO:0000256" key="10">
    <source>
        <dbReference type="ARBA" id="ARBA00049406"/>
    </source>
</evidence>
<evidence type="ECO:0000259" key="12">
    <source>
        <dbReference type="Pfam" id="PF03313"/>
    </source>
</evidence>
<feature type="domain" description="Serine dehydratase beta chain" evidence="13">
    <location>
        <begin position="4"/>
        <end position="156"/>
    </location>
</feature>
<dbReference type="PANTHER" id="PTHR30182">
    <property type="entry name" value="L-SERINE DEHYDRATASE"/>
    <property type="match status" value="1"/>
</dbReference>
<dbReference type="Pfam" id="PF03313">
    <property type="entry name" value="SDH_alpha"/>
    <property type="match status" value="1"/>
</dbReference>
<evidence type="ECO:0000256" key="6">
    <source>
        <dbReference type="ARBA" id="ARBA00022723"/>
    </source>
</evidence>
<comment type="caution">
    <text evidence="14">The sequence shown here is derived from an EMBL/GenBank/DDBJ whole genome shotgun (WGS) entry which is preliminary data.</text>
</comment>
<evidence type="ECO:0000256" key="8">
    <source>
        <dbReference type="ARBA" id="ARBA00023014"/>
    </source>
</evidence>
<dbReference type="NCBIfam" id="TIGR00720">
    <property type="entry name" value="sda_mono"/>
    <property type="match status" value="1"/>
</dbReference>
<evidence type="ECO:0000256" key="3">
    <source>
        <dbReference type="ARBA" id="ARBA00008636"/>
    </source>
</evidence>
<evidence type="ECO:0000256" key="5">
    <source>
        <dbReference type="ARBA" id="ARBA00022485"/>
    </source>
</evidence>
<dbReference type="FunFam" id="3.30.1330.90:FF:000001">
    <property type="entry name" value="L-serine ammonia-lyase 1"/>
    <property type="match status" value="1"/>
</dbReference>
<comment type="catalytic activity">
    <reaction evidence="10 11">
        <text>L-serine = pyruvate + NH4(+)</text>
        <dbReference type="Rhea" id="RHEA:19169"/>
        <dbReference type="ChEBI" id="CHEBI:15361"/>
        <dbReference type="ChEBI" id="CHEBI:28938"/>
        <dbReference type="ChEBI" id="CHEBI:33384"/>
        <dbReference type="EC" id="4.3.1.17"/>
    </reaction>
</comment>
<dbReference type="GO" id="GO:0003941">
    <property type="term" value="F:L-serine ammonia-lyase activity"/>
    <property type="evidence" value="ECO:0007669"/>
    <property type="project" value="UniProtKB-UniRule"/>
</dbReference>
<feature type="domain" description="Serine dehydratase-like alpha subunit" evidence="12">
    <location>
        <begin position="192"/>
        <end position="460"/>
    </location>
</feature>
<dbReference type="GO" id="GO:0009063">
    <property type="term" value="P:amino acid catabolic process"/>
    <property type="evidence" value="ECO:0007669"/>
    <property type="project" value="UniProtKB-ARBA"/>
</dbReference>
<evidence type="ECO:0000256" key="2">
    <source>
        <dbReference type="ARBA" id="ARBA00004742"/>
    </source>
</evidence>
<dbReference type="GO" id="GO:0006094">
    <property type="term" value="P:gluconeogenesis"/>
    <property type="evidence" value="ECO:0007669"/>
    <property type="project" value="UniProtKB-KW"/>
</dbReference>
<dbReference type="GO" id="GO:0051539">
    <property type="term" value="F:4 iron, 4 sulfur cluster binding"/>
    <property type="evidence" value="ECO:0007669"/>
    <property type="project" value="UniProtKB-UniRule"/>
</dbReference>
<evidence type="ECO:0000256" key="1">
    <source>
        <dbReference type="ARBA" id="ARBA00001966"/>
    </source>
</evidence>
<gene>
    <name evidence="14" type="ORF">EV685_3470</name>
</gene>
<keyword evidence="15" id="KW-1185">Reference proteome</keyword>
<keyword evidence="8 11" id="KW-0411">Iron-sulfur</keyword>
<evidence type="ECO:0000259" key="13">
    <source>
        <dbReference type="Pfam" id="PF03315"/>
    </source>
</evidence>
<comment type="similarity">
    <text evidence="3 11">Belongs to the iron-sulfur dependent L-serine dehydratase family.</text>
</comment>
<dbReference type="InterPro" id="IPR004644">
    <property type="entry name" value="Fe-S_L-Ser_mono"/>
</dbReference>
<keyword evidence="5 11" id="KW-0004">4Fe-4S</keyword>
<accession>A0A4Q7LG17</accession>
<dbReference type="Pfam" id="PF03315">
    <property type="entry name" value="SDH_beta"/>
    <property type="match status" value="1"/>
</dbReference>
<dbReference type="AlphaFoldDB" id="A0A4Q7LG17"/>
<sequence>MAISVFDLFKIGIGPSSSHTVGPMRAARMFVERLAADGLLVAVARIECRLYGSLGATGKGHGSDKAVLLGLMGERPEQVEIDTIPARLAQVRSAGQLSLAGGHTIAFDEAADLLFLRREQLPLHTNGMRLSAWDAQGSALASRVYYSVGGGFVVSDTLAADGERHATIAPDTTVLPLPFHSGAELLAQCRTHGLSIAALMRRNERHWRDDAAIDAGLLQIWQVMQACVQRGCATEGVLPGGFKVRRRAAEWHRKLLAHPEAALRDPLQVLDWVNLYALAVNEENAAGGRVVTAPTNGAAGIVPAVLHYHVRFMPGTHGASDASVIDFLLTAAAIGILYKENASISGAEVGCQGEVGVACSMAAAALCAVMGGTPEQVENAAEIGMEHHLGLTCDPVGGLVQIPCIERNAIASVQAINAARMALRGDGTHHVSLDKVIKTMRETGADMMSKYKETARGGLAVNIVEC</sequence>
<name>A0A4Q7LG17_9BURK</name>
<dbReference type="GO" id="GO:0046872">
    <property type="term" value="F:metal ion binding"/>
    <property type="evidence" value="ECO:0007669"/>
    <property type="project" value="UniProtKB-KW"/>
</dbReference>
<dbReference type="SUPFAM" id="SSF143548">
    <property type="entry name" value="Serine metabolism enzymes domain"/>
    <property type="match status" value="1"/>
</dbReference>
<evidence type="ECO:0000256" key="11">
    <source>
        <dbReference type="RuleBase" id="RU366059"/>
    </source>
</evidence>
<dbReference type="Proteomes" id="UP000293433">
    <property type="component" value="Unassembled WGS sequence"/>
</dbReference>
<comment type="pathway">
    <text evidence="2">Carbohydrate biosynthesis; gluconeogenesis.</text>
</comment>
<organism evidence="14 15">
    <name type="scientific">Sphaerotilus mobilis</name>
    <dbReference type="NCBI Taxonomy" id="47994"/>
    <lineage>
        <taxon>Bacteria</taxon>
        <taxon>Pseudomonadati</taxon>
        <taxon>Pseudomonadota</taxon>
        <taxon>Betaproteobacteria</taxon>
        <taxon>Burkholderiales</taxon>
        <taxon>Sphaerotilaceae</taxon>
        <taxon>Sphaerotilus</taxon>
    </lineage>
</organism>
<keyword evidence="7 11" id="KW-0408">Iron</keyword>
<dbReference type="RefSeq" id="WP_130483267.1">
    <property type="nucleotide sequence ID" value="NZ_SGWV01000011.1"/>
</dbReference>
<evidence type="ECO:0000256" key="4">
    <source>
        <dbReference type="ARBA" id="ARBA00022432"/>
    </source>
</evidence>
<dbReference type="InterPro" id="IPR005130">
    <property type="entry name" value="Ser_deHydtase-like_asu"/>
</dbReference>
<keyword evidence="9 11" id="KW-0456">Lyase</keyword>
<dbReference type="InterPro" id="IPR029009">
    <property type="entry name" value="ASB_dom_sf"/>
</dbReference>
<dbReference type="OrthoDB" id="9805537at2"/>
<dbReference type="InterPro" id="IPR051318">
    <property type="entry name" value="Fe-S_L-Ser"/>
</dbReference>
<dbReference type="Gene3D" id="3.30.1330.90">
    <property type="entry name" value="D-3-phosphoglycerate dehydrogenase, domain 3"/>
    <property type="match status" value="1"/>
</dbReference>
<dbReference type="EC" id="4.3.1.17" evidence="11"/>
<protein>
    <recommendedName>
        <fullName evidence="11">L-serine dehydratase</fullName>
        <ecNumber evidence="11">4.3.1.17</ecNumber>
    </recommendedName>
</protein>
<evidence type="ECO:0000256" key="9">
    <source>
        <dbReference type="ARBA" id="ARBA00023239"/>
    </source>
</evidence>
<comment type="cofactor">
    <cofactor evidence="1 11">
        <name>[4Fe-4S] cluster</name>
        <dbReference type="ChEBI" id="CHEBI:49883"/>
    </cofactor>
</comment>
<dbReference type="EMBL" id="SGWV01000011">
    <property type="protein sequence ID" value="RZS52278.1"/>
    <property type="molecule type" value="Genomic_DNA"/>
</dbReference>